<keyword evidence="3" id="KW-1185">Reference proteome</keyword>
<dbReference type="EMBL" id="JBHUDI010000001">
    <property type="protein sequence ID" value="MFD1562175.1"/>
    <property type="molecule type" value="Genomic_DNA"/>
</dbReference>
<dbReference type="SUPFAM" id="SSF53474">
    <property type="entry name" value="alpha/beta-Hydrolases"/>
    <property type="match status" value="1"/>
</dbReference>
<gene>
    <name evidence="2" type="ORF">ACFR99_01125</name>
</gene>
<name>A0ABD6BBP1_9EURY</name>
<protein>
    <submittedName>
        <fullName evidence="2">Alpha/beta fold hydrolase</fullName>
    </submittedName>
</protein>
<evidence type="ECO:0000259" key="1">
    <source>
        <dbReference type="Pfam" id="PF12697"/>
    </source>
</evidence>
<dbReference type="Gene3D" id="3.40.50.1820">
    <property type="entry name" value="alpha/beta hydrolase"/>
    <property type="match status" value="1"/>
</dbReference>
<comment type="caution">
    <text evidence="2">The sequence shown here is derived from an EMBL/GenBank/DDBJ whole genome shotgun (WGS) entry which is preliminary data.</text>
</comment>
<organism evidence="2 3">
    <name type="scientific">Haloarchaeobius amylolyticus</name>
    <dbReference type="NCBI Taxonomy" id="1198296"/>
    <lineage>
        <taxon>Archaea</taxon>
        <taxon>Methanobacteriati</taxon>
        <taxon>Methanobacteriota</taxon>
        <taxon>Stenosarchaea group</taxon>
        <taxon>Halobacteria</taxon>
        <taxon>Halobacteriales</taxon>
        <taxon>Halorubellaceae</taxon>
        <taxon>Haloarchaeobius</taxon>
    </lineage>
</organism>
<proteinExistence type="predicted"/>
<dbReference type="InterPro" id="IPR029058">
    <property type="entry name" value="AB_hydrolase_fold"/>
</dbReference>
<accession>A0ABD6BBP1</accession>
<sequence length="66" mass="7429">MWDALELRSPLAEHFTVYAMDRRGHGESGDNELYEIERVFEDVVAVVDVIGEPVTLLGFPRVGSTH</sequence>
<dbReference type="GO" id="GO:0016787">
    <property type="term" value="F:hydrolase activity"/>
    <property type="evidence" value="ECO:0007669"/>
    <property type="project" value="UniProtKB-KW"/>
</dbReference>
<dbReference type="InterPro" id="IPR000073">
    <property type="entry name" value="AB_hydrolase_1"/>
</dbReference>
<evidence type="ECO:0000313" key="2">
    <source>
        <dbReference type="EMBL" id="MFD1562175.1"/>
    </source>
</evidence>
<keyword evidence="2" id="KW-0378">Hydrolase</keyword>
<dbReference type="Proteomes" id="UP001597076">
    <property type="component" value="Unassembled WGS sequence"/>
</dbReference>
<reference evidence="2 3" key="1">
    <citation type="journal article" date="2019" name="Int. J. Syst. Evol. Microbiol.">
        <title>The Global Catalogue of Microorganisms (GCM) 10K type strain sequencing project: providing services to taxonomists for standard genome sequencing and annotation.</title>
        <authorList>
            <consortium name="The Broad Institute Genomics Platform"/>
            <consortium name="The Broad Institute Genome Sequencing Center for Infectious Disease"/>
            <person name="Wu L."/>
            <person name="Ma J."/>
        </authorList>
    </citation>
    <scope>NUCLEOTIDE SEQUENCE [LARGE SCALE GENOMIC DNA]</scope>
    <source>
        <strain evidence="2 3">CGMCC 1.12230</strain>
    </source>
</reference>
<feature type="domain" description="AB hydrolase-1" evidence="1">
    <location>
        <begin position="2"/>
        <end position="58"/>
    </location>
</feature>
<dbReference type="AlphaFoldDB" id="A0ABD6BBP1"/>
<dbReference type="RefSeq" id="WP_390283499.1">
    <property type="nucleotide sequence ID" value="NZ_JBHUDI010000001.1"/>
</dbReference>
<evidence type="ECO:0000313" key="3">
    <source>
        <dbReference type="Proteomes" id="UP001597076"/>
    </source>
</evidence>
<dbReference type="Pfam" id="PF12697">
    <property type="entry name" value="Abhydrolase_6"/>
    <property type="match status" value="1"/>
</dbReference>